<evidence type="ECO:0000259" key="5">
    <source>
        <dbReference type="SMART" id="SM00650"/>
    </source>
</evidence>
<reference evidence="6 7" key="2">
    <citation type="journal article" date="2011" name="PLoS ONE">
        <title>The Cyst-Dividing Bacterium Ramlibacter tataouinensis TTB310 Genome Reveals a Well-Stocked Toolbox for Adaptation to a Desert Environment.</title>
        <authorList>
            <person name="De Luca G."/>
            <person name="Barakat M."/>
            <person name="Ortet P."/>
            <person name="Fochesato S."/>
            <person name="Jourlin-Castelli C."/>
            <person name="Ansaldi M."/>
            <person name="Py B."/>
            <person name="Fichant G."/>
            <person name="Coutinho P.M."/>
            <person name="Voulhoux R."/>
            <person name="Bastien O."/>
            <person name="Marechal E."/>
            <person name="Henrissat B."/>
            <person name="Quentin Y."/>
            <person name="Noirot P."/>
            <person name="Filloux A."/>
            <person name="Mejean V."/>
            <person name="Dubow M.S."/>
            <person name="Barras F."/>
            <person name="Barbe V."/>
            <person name="Weissenbach J."/>
            <person name="Mihalcescu I."/>
            <person name="Vermeglio A."/>
            <person name="Achouak W."/>
            <person name="Heulin T."/>
        </authorList>
    </citation>
    <scope>NUCLEOTIDE SEQUENCE [LARGE SCALE GENOMIC DNA]</scope>
    <source>
        <strain evidence="7">ATCC BAA-407 / DSM 14655 / LMG 21543 / TTB310</strain>
    </source>
</reference>
<dbReference type="InterPro" id="IPR041698">
    <property type="entry name" value="Methyltransf_25"/>
</dbReference>
<evidence type="ECO:0000313" key="6">
    <source>
        <dbReference type="EMBL" id="AEG92790.1"/>
    </source>
</evidence>
<gene>
    <name evidence="6" type="ordered locus">Rta_17000</name>
</gene>
<dbReference type="EMBL" id="CP000245">
    <property type="protein sequence ID" value="AEG92790.1"/>
    <property type="molecule type" value="Genomic_DNA"/>
</dbReference>
<reference evidence="7" key="1">
    <citation type="submission" date="2006-01" db="EMBL/GenBank/DDBJ databases">
        <title>Genome of the cyst-dividing bacterium Ramlibacter tataouinensis.</title>
        <authorList>
            <person name="Barakat M."/>
            <person name="Ortet P."/>
            <person name="De Luca G."/>
            <person name="Jourlin-Castelli C."/>
            <person name="Ansaldi M."/>
            <person name="Py B."/>
            <person name="Fichant G."/>
            <person name="Coutinho P."/>
            <person name="Voulhoux R."/>
            <person name="Bastien O."/>
            <person name="Roy S."/>
            <person name="Marechal E."/>
            <person name="Henrissat B."/>
            <person name="Quentin Y."/>
            <person name="Noirot P."/>
            <person name="Filloux A."/>
            <person name="Mejean V."/>
            <person name="DuBow M."/>
            <person name="Barras F."/>
            <person name="Heulin T."/>
        </authorList>
    </citation>
    <scope>NUCLEOTIDE SEQUENCE [LARGE SCALE GENOMIC DNA]</scope>
    <source>
        <strain evidence="7">ATCC BAA-407 / DSM 14655 / LMG 21543 / TTB310</strain>
    </source>
</reference>
<feature type="compositionally biased region" description="Low complexity" evidence="4">
    <location>
        <begin position="19"/>
        <end position="38"/>
    </location>
</feature>
<dbReference type="SMART" id="SM00650">
    <property type="entry name" value="rADc"/>
    <property type="match status" value="1"/>
</dbReference>
<keyword evidence="3" id="KW-0949">S-adenosyl-L-methionine</keyword>
<dbReference type="CDD" id="cd02440">
    <property type="entry name" value="AdoMet_MTases"/>
    <property type="match status" value="1"/>
</dbReference>
<dbReference type="eggNOG" id="COG3963">
    <property type="taxonomic scope" value="Bacteria"/>
</dbReference>
<dbReference type="InterPro" id="IPR029063">
    <property type="entry name" value="SAM-dependent_MTases_sf"/>
</dbReference>
<evidence type="ECO:0000256" key="1">
    <source>
        <dbReference type="ARBA" id="ARBA00022603"/>
    </source>
</evidence>
<feature type="compositionally biased region" description="Polar residues" evidence="4">
    <location>
        <begin position="1"/>
        <end position="15"/>
    </location>
</feature>
<name>F5Y6A4_RAMTT</name>
<keyword evidence="7" id="KW-1185">Reference proteome</keyword>
<dbReference type="Pfam" id="PF13649">
    <property type="entry name" value="Methyltransf_25"/>
    <property type="match status" value="1"/>
</dbReference>
<dbReference type="GO" id="GO:0000179">
    <property type="term" value="F:rRNA (adenine-N6,N6-)-dimethyltransferase activity"/>
    <property type="evidence" value="ECO:0007669"/>
    <property type="project" value="InterPro"/>
</dbReference>
<protein>
    <submittedName>
        <fullName evidence="6">Phospholipid N-methyltransferase-like protein</fullName>
    </submittedName>
</protein>
<dbReference type="Gene3D" id="3.40.50.150">
    <property type="entry name" value="Vaccinia Virus protein VP39"/>
    <property type="match status" value="1"/>
</dbReference>
<dbReference type="HOGENOM" id="CLU_085338_2_0_4"/>
<organism evidence="6 7">
    <name type="scientific">Ramlibacter tataouinensis (strain ATCC BAA-407 / DSM 14655 / LMG 21543 / TTB310)</name>
    <dbReference type="NCBI Taxonomy" id="365046"/>
    <lineage>
        <taxon>Bacteria</taxon>
        <taxon>Pseudomonadati</taxon>
        <taxon>Pseudomonadota</taxon>
        <taxon>Betaproteobacteria</taxon>
        <taxon>Burkholderiales</taxon>
        <taxon>Comamonadaceae</taxon>
        <taxon>Ramlibacter</taxon>
    </lineage>
</organism>
<proteinExistence type="predicted"/>
<dbReference type="SUPFAM" id="SSF53335">
    <property type="entry name" value="S-adenosyl-L-methionine-dependent methyltransferases"/>
    <property type="match status" value="1"/>
</dbReference>
<accession>F5Y6A4</accession>
<dbReference type="InterPro" id="IPR020598">
    <property type="entry name" value="rRNA_Ade_methylase_Trfase_N"/>
</dbReference>
<dbReference type="AlphaFoldDB" id="F5Y6A4"/>
<evidence type="ECO:0000313" key="7">
    <source>
        <dbReference type="Proteomes" id="UP000008385"/>
    </source>
</evidence>
<evidence type="ECO:0000256" key="2">
    <source>
        <dbReference type="ARBA" id="ARBA00022679"/>
    </source>
</evidence>
<dbReference type="Proteomes" id="UP000008385">
    <property type="component" value="Chromosome"/>
</dbReference>
<keyword evidence="2 6" id="KW-0808">Transferase</keyword>
<evidence type="ECO:0000256" key="3">
    <source>
        <dbReference type="ARBA" id="ARBA00022691"/>
    </source>
</evidence>
<dbReference type="PATRIC" id="fig|365046.3.peg.1732"/>
<feature type="domain" description="Ribosomal RNA adenine methylase transferase N-terminal" evidence="5">
    <location>
        <begin position="67"/>
        <end position="183"/>
    </location>
</feature>
<feature type="region of interest" description="Disordered" evidence="4">
    <location>
        <begin position="1"/>
        <end position="40"/>
    </location>
</feature>
<dbReference type="STRING" id="365046.Rta_17000"/>
<evidence type="ECO:0000256" key="4">
    <source>
        <dbReference type="SAM" id="MobiDB-lite"/>
    </source>
</evidence>
<keyword evidence="1 6" id="KW-0489">Methyltransferase</keyword>
<dbReference type="KEGG" id="rta:Rta_17000"/>
<sequence length="225" mass="24543">MARFSQQPPHNNHSIMNERPAAQAAARSTTRTATSPSKPLRDSARFLRGFVRNPAQVGSVVPSSRWLEQRLVRNAGIAEARTVVELGPGTGGTTAAFLKAMSPSARLLAIELDPNFHEHLSQAFHDPRLALELGSAERLAEFLGARRLSPPDAIVSGIPFSTMPPEVSDRIAAAIAQVLRPGGRFVAYQVRAHVAGFATPYLGEPQKEWETLNVPPVRVFTWVKR</sequence>